<dbReference type="EMBL" id="JAAGWY010000002">
    <property type="protein sequence ID" value="NEN06624.1"/>
    <property type="molecule type" value="Genomic_DNA"/>
</dbReference>
<keyword evidence="2" id="KW-1185">Reference proteome</keyword>
<reference evidence="1 2" key="1">
    <citation type="journal article" date="2014" name="J. Microbiol.">
        <title>Diaminobutyricibacter tongyongensis gen. nov., sp. nov. and Homoserinibacter gongjuensis gen. nov., sp. nov. belong to the family Microbacteriaceae.</title>
        <authorList>
            <person name="Kim S.J."/>
            <person name="Ahn J.H."/>
            <person name="Weon H.Y."/>
            <person name="Hamada M."/>
            <person name="Suzuki K."/>
            <person name="Kwon S.W."/>
        </authorList>
    </citation>
    <scope>NUCLEOTIDE SEQUENCE [LARGE SCALE GENOMIC DNA]</scope>
    <source>
        <strain evidence="1 2">NBRC 108724</strain>
    </source>
</reference>
<dbReference type="NCBIfam" id="NF005115">
    <property type="entry name" value="PRK06547.1"/>
    <property type="match status" value="1"/>
</dbReference>
<sequence length="188" mass="20764">MERVARADAVGRASGHAAVVLIDGPAGAGKSTLADLLVSRWPGGAEPTLVRMDDLYPGWGGLDEGSADLGTELLAPRRAGRTARWQRYSWTLGRLDEWTVVDGSRPLVVEGCGTLSRANAPLADLRIWLTAEDDLRKERALRRDHGGFDAHWDHWQAQFDDYLARETPIEQADVVLDVTDWPLVARDR</sequence>
<dbReference type="InterPro" id="IPR027417">
    <property type="entry name" value="P-loop_NTPase"/>
</dbReference>
<keyword evidence="1" id="KW-0067">ATP-binding</keyword>
<gene>
    <name evidence="1" type="ORF">G3T36_12180</name>
</gene>
<evidence type="ECO:0000313" key="2">
    <source>
        <dbReference type="Proteomes" id="UP000474967"/>
    </source>
</evidence>
<comment type="caution">
    <text evidence="1">The sequence shown here is derived from an EMBL/GenBank/DDBJ whole genome shotgun (WGS) entry which is preliminary data.</text>
</comment>
<dbReference type="GO" id="GO:0005524">
    <property type="term" value="F:ATP binding"/>
    <property type="evidence" value="ECO:0007669"/>
    <property type="project" value="UniProtKB-KW"/>
</dbReference>
<keyword evidence="1" id="KW-0547">Nucleotide-binding</keyword>
<evidence type="ECO:0000313" key="1">
    <source>
        <dbReference type="EMBL" id="NEN06624.1"/>
    </source>
</evidence>
<protein>
    <submittedName>
        <fullName evidence="1">ATP-binding protein</fullName>
    </submittedName>
</protein>
<dbReference type="Gene3D" id="3.40.50.300">
    <property type="entry name" value="P-loop containing nucleotide triphosphate hydrolases"/>
    <property type="match status" value="1"/>
</dbReference>
<organism evidence="1 2">
    <name type="scientific">Leifsonia tongyongensis</name>
    <dbReference type="NCBI Taxonomy" id="1268043"/>
    <lineage>
        <taxon>Bacteria</taxon>
        <taxon>Bacillati</taxon>
        <taxon>Actinomycetota</taxon>
        <taxon>Actinomycetes</taxon>
        <taxon>Micrococcales</taxon>
        <taxon>Microbacteriaceae</taxon>
        <taxon>Leifsonia</taxon>
    </lineage>
</organism>
<dbReference type="SUPFAM" id="SSF52540">
    <property type="entry name" value="P-loop containing nucleoside triphosphate hydrolases"/>
    <property type="match status" value="1"/>
</dbReference>
<dbReference type="AlphaFoldDB" id="A0A6L9Y016"/>
<name>A0A6L9Y016_9MICO</name>
<accession>A0A6L9Y016</accession>
<proteinExistence type="predicted"/>
<dbReference type="Proteomes" id="UP000474967">
    <property type="component" value="Unassembled WGS sequence"/>
</dbReference>